<keyword evidence="3" id="KW-0479">Metal-binding</keyword>
<dbReference type="Gene3D" id="3.20.20.80">
    <property type="entry name" value="Glycosidases"/>
    <property type="match status" value="1"/>
</dbReference>
<evidence type="ECO:0000256" key="1">
    <source>
        <dbReference type="ARBA" id="ARBA00001913"/>
    </source>
</evidence>
<keyword evidence="4" id="KW-0378">Hydrolase</keyword>
<dbReference type="AlphaFoldDB" id="C4JI76"/>
<evidence type="ECO:0000313" key="8">
    <source>
        <dbReference type="EMBL" id="EEP77973.1"/>
    </source>
</evidence>
<dbReference type="EMBL" id="CH476615">
    <property type="protein sequence ID" value="EEP77973.1"/>
    <property type="molecule type" value="Genomic_DNA"/>
</dbReference>
<dbReference type="STRING" id="336963.C4JI76"/>
<dbReference type="RefSeq" id="XP_002543306.1">
    <property type="nucleotide sequence ID" value="XM_002543260.1"/>
</dbReference>
<evidence type="ECO:0000259" key="7">
    <source>
        <dbReference type="SMART" id="SM00642"/>
    </source>
</evidence>
<dbReference type="GO" id="GO:0004553">
    <property type="term" value="F:hydrolase activity, hydrolyzing O-glycosyl compounds"/>
    <property type="evidence" value="ECO:0007669"/>
    <property type="project" value="InterPro"/>
</dbReference>
<keyword evidence="9" id="KW-1185">Reference proteome</keyword>
<dbReference type="GeneID" id="8437611"/>
<dbReference type="OMA" id="HPFGLAC"/>
<evidence type="ECO:0000313" key="9">
    <source>
        <dbReference type="Proteomes" id="UP000002058"/>
    </source>
</evidence>
<dbReference type="SUPFAM" id="SSF51445">
    <property type="entry name" value="(Trans)glycosidases"/>
    <property type="match status" value="1"/>
</dbReference>
<comment type="similarity">
    <text evidence="2">Belongs to the glycosyl hydrolase 13 family.</text>
</comment>
<dbReference type="SUPFAM" id="SSF51011">
    <property type="entry name" value="Glycosyl hydrolase domain"/>
    <property type="match status" value="1"/>
</dbReference>
<dbReference type="InParanoid" id="C4JI76"/>
<dbReference type="Gene3D" id="2.60.40.1180">
    <property type="entry name" value="Golgi alpha-mannosidase II"/>
    <property type="match status" value="1"/>
</dbReference>
<organism evidence="8 9">
    <name type="scientific">Uncinocarpus reesii (strain UAMH 1704)</name>
    <dbReference type="NCBI Taxonomy" id="336963"/>
    <lineage>
        <taxon>Eukaryota</taxon>
        <taxon>Fungi</taxon>
        <taxon>Dikarya</taxon>
        <taxon>Ascomycota</taxon>
        <taxon>Pezizomycotina</taxon>
        <taxon>Eurotiomycetes</taxon>
        <taxon>Eurotiomycetidae</taxon>
        <taxon>Onygenales</taxon>
        <taxon>Onygenaceae</taxon>
        <taxon>Uncinocarpus</taxon>
    </lineage>
</organism>
<evidence type="ECO:0000256" key="2">
    <source>
        <dbReference type="ARBA" id="ARBA00008061"/>
    </source>
</evidence>
<dbReference type="InterPro" id="IPR017853">
    <property type="entry name" value="GH"/>
</dbReference>
<evidence type="ECO:0000256" key="6">
    <source>
        <dbReference type="ARBA" id="ARBA00023295"/>
    </source>
</evidence>
<dbReference type="Pfam" id="PF09154">
    <property type="entry name" value="Alpha-amy_C_pro"/>
    <property type="match status" value="1"/>
</dbReference>
<dbReference type="VEuPathDB" id="FungiDB:UREG_02822"/>
<evidence type="ECO:0000256" key="5">
    <source>
        <dbReference type="ARBA" id="ARBA00023277"/>
    </source>
</evidence>
<reference evidence="9" key="1">
    <citation type="journal article" date="2009" name="Genome Res.">
        <title>Comparative genomic analyses of the human fungal pathogens Coccidioides and their relatives.</title>
        <authorList>
            <person name="Sharpton T.J."/>
            <person name="Stajich J.E."/>
            <person name="Rounsley S.D."/>
            <person name="Gardner M.J."/>
            <person name="Wortman J.R."/>
            <person name="Jordar V.S."/>
            <person name="Maiti R."/>
            <person name="Kodira C.D."/>
            <person name="Neafsey D.E."/>
            <person name="Zeng Q."/>
            <person name="Hung C.-Y."/>
            <person name="McMahan C."/>
            <person name="Muszewska A."/>
            <person name="Grynberg M."/>
            <person name="Mandel M.A."/>
            <person name="Kellner E.M."/>
            <person name="Barker B.M."/>
            <person name="Galgiani J.N."/>
            <person name="Orbach M.J."/>
            <person name="Kirkland T.N."/>
            <person name="Cole G.T."/>
            <person name="Henn M.R."/>
            <person name="Birren B.W."/>
            <person name="Taylor J.W."/>
        </authorList>
    </citation>
    <scope>NUCLEOTIDE SEQUENCE [LARGE SCALE GENOMIC DNA]</scope>
    <source>
        <strain evidence="9">UAMH 1704</strain>
    </source>
</reference>
<dbReference type="CDD" id="cd11318">
    <property type="entry name" value="AmyAc_bac_fung_AmyA"/>
    <property type="match status" value="1"/>
</dbReference>
<dbReference type="SMART" id="SM00642">
    <property type="entry name" value="Aamy"/>
    <property type="match status" value="1"/>
</dbReference>
<keyword evidence="5" id="KW-0119">Carbohydrate metabolism</keyword>
<dbReference type="InterPro" id="IPR006047">
    <property type="entry name" value="GH13_cat_dom"/>
</dbReference>
<evidence type="ECO:0000256" key="4">
    <source>
        <dbReference type="ARBA" id="ARBA00022801"/>
    </source>
</evidence>
<keyword evidence="6" id="KW-0326">Glycosidase</keyword>
<dbReference type="Proteomes" id="UP000002058">
    <property type="component" value="Unassembled WGS sequence"/>
</dbReference>
<dbReference type="InterPro" id="IPR015237">
    <property type="entry name" value="Alpha-amylase_C_pro"/>
</dbReference>
<dbReference type="OrthoDB" id="550577at2759"/>
<accession>C4JI76</accession>
<dbReference type="GO" id="GO:0005509">
    <property type="term" value="F:calcium ion binding"/>
    <property type="evidence" value="ECO:0007669"/>
    <property type="project" value="InterPro"/>
</dbReference>
<dbReference type="HOGENOM" id="CLU_024572_2_0_1"/>
<name>C4JI76_UNCRE</name>
<protein>
    <recommendedName>
        <fullName evidence="7">Glycosyl hydrolase family 13 catalytic domain-containing protein</fullName>
    </recommendedName>
</protein>
<feature type="domain" description="Glycosyl hydrolase family 13 catalytic" evidence="7">
    <location>
        <begin position="5"/>
        <end position="339"/>
    </location>
</feature>
<dbReference type="PIRSF" id="PIRSF001021">
    <property type="entry name" value="Alph-amls_thrmst"/>
    <property type="match status" value="1"/>
</dbReference>
<sequence>MEPARNGYDIYDLYDIGEFDQKGSVATKWGSKQELQVLVTKAQEMDIRILWDAVLNHKAGADSQERCQAVRVNSDDRNTEMDATPEEIEAWLGFEFPGRGTQYSSMKYHWRHFTGVDHDLESGTKAIYKIVGDGKKGWATDVSREFGNYDYLMFADVDFSSDEVKNDVKNWIYWLHSQIPIGGLRLDSVKHYSRSFLLEFILHIKDQIGPDWLFVAEYWKNDAKELIDYLDQMKNLLLLADVPLAHNISEISHQRNVPLRQILNGTLLKERPDHAMTFVTNHDTLPVEGWFKPLAYALILLRKQGHPCLFYGDLCGINKGLLNAAEPPVPDLESLVLARKLYAYGPQRDYFARKHCIGFVRFGNAKHPSGLVCLMSTRGRRVKLMKVGKSHAGEKWKEFYGAHGGTVTINRLGYGLFGVSPKSVSVWVNPRAAGRAESRDS</sequence>
<gene>
    <name evidence="8" type="ORF">UREG_02822</name>
</gene>
<dbReference type="Pfam" id="PF00128">
    <property type="entry name" value="Alpha-amylase"/>
    <property type="match status" value="1"/>
</dbReference>
<evidence type="ECO:0000256" key="3">
    <source>
        <dbReference type="ARBA" id="ARBA00022723"/>
    </source>
</evidence>
<proteinExistence type="inferred from homology"/>
<dbReference type="InterPro" id="IPR013780">
    <property type="entry name" value="Glyco_hydro_b"/>
</dbReference>
<dbReference type="eggNOG" id="KOG0471">
    <property type="taxonomic scope" value="Eukaryota"/>
</dbReference>
<dbReference type="PANTHER" id="PTHR43447">
    <property type="entry name" value="ALPHA-AMYLASE"/>
    <property type="match status" value="1"/>
</dbReference>
<comment type="cofactor">
    <cofactor evidence="1">
        <name>Ca(2+)</name>
        <dbReference type="ChEBI" id="CHEBI:29108"/>
    </cofactor>
</comment>
<dbReference type="Gene3D" id="2.40.30.140">
    <property type="match status" value="1"/>
</dbReference>
<dbReference type="GO" id="GO:0005975">
    <property type="term" value="P:carbohydrate metabolic process"/>
    <property type="evidence" value="ECO:0007669"/>
    <property type="project" value="InterPro"/>
</dbReference>
<dbReference type="NCBIfam" id="NF006969">
    <property type="entry name" value="PRK09441.1-2"/>
    <property type="match status" value="1"/>
</dbReference>
<dbReference type="InterPro" id="IPR013776">
    <property type="entry name" value="A-amylase_thermo"/>
</dbReference>
<dbReference type="KEGG" id="ure:UREG_02822"/>